<dbReference type="GO" id="GO:0009733">
    <property type="term" value="P:response to auxin"/>
    <property type="evidence" value="ECO:0007669"/>
    <property type="project" value="InterPro"/>
</dbReference>
<keyword evidence="4" id="KW-1185">Reference proteome</keyword>
<dbReference type="Proteomes" id="UP000652761">
    <property type="component" value="Unassembled WGS sequence"/>
</dbReference>
<evidence type="ECO:0000256" key="2">
    <source>
        <dbReference type="SAM" id="MobiDB-lite"/>
    </source>
</evidence>
<dbReference type="PANTHER" id="PTHR31929">
    <property type="entry name" value="SAUR-LIKE AUXIN-RESPONSIVE PROTEIN FAMILY-RELATED"/>
    <property type="match status" value="1"/>
</dbReference>
<dbReference type="OrthoDB" id="625231at2759"/>
<dbReference type="AlphaFoldDB" id="A0A843WP79"/>
<sequence>MGIHLPGILHRSTSSGRRSSSAPAADVPRGHFAVYVGEEKKRFVVPVSYLKHPLFQNLLHRAEEEFGLDQPEGGLRLPCSEHTFLRVISQVGGGS</sequence>
<name>A0A843WP79_COLES</name>
<evidence type="ECO:0000313" key="3">
    <source>
        <dbReference type="EMBL" id="MQM04480.1"/>
    </source>
</evidence>
<comment type="caution">
    <text evidence="3">The sequence shown here is derived from an EMBL/GenBank/DDBJ whole genome shotgun (WGS) entry which is preliminary data.</text>
</comment>
<organism evidence="3 4">
    <name type="scientific">Colocasia esculenta</name>
    <name type="common">Wild taro</name>
    <name type="synonym">Arum esculentum</name>
    <dbReference type="NCBI Taxonomy" id="4460"/>
    <lineage>
        <taxon>Eukaryota</taxon>
        <taxon>Viridiplantae</taxon>
        <taxon>Streptophyta</taxon>
        <taxon>Embryophyta</taxon>
        <taxon>Tracheophyta</taxon>
        <taxon>Spermatophyta</taxon>
        <taxon>Magnoliopsida</taxon>
        <taxon>Liliopsida</taxon>
        <taxon>Araceae</taxon>
        <taxon>Aroideae</taxon>
        <taxon>Colocasieae</taxon>
        <taxon>Colocasia</taxon>
    </lineage>
</organism>
<feature type="compositionally biased region" description="Low complexity" evidence="2">
    <location>
        <begin position="11"/>
        <end position="21"/>
    </location>
</feature>
<dbReference type="InterPro" id="IPR003676">
    <property type="entry name" value="SAUR_fam"/>
</dbReference>
<accession>A0A843WP79</accession>
<evidence type="ECO:0000313" key="4">
    <source>
        <dbReference type="Proteomes" id="UP000652761"/>
    </source>
</evidence>
<proteinExistence type="inferred from homology"/>
<dbReference type="EMBL" id="NMUH01003225">
    <property type="protein sequence ID" value="MQM04480.1"/>
    <property type="molecule type" value="Genomic_DNA"/>
</dbReference>
<reference evidence="3" key="1">
    <citation type="submission" date="2017-07" db="EMBL/GenBank/DDBJ databases">
        <title>Taro Niue Genome Assembly and Annotation.</title>
        <authorList>
            <person name="Atibalentja N."/>
            <person name="Keating K."/>
            <person name="Fields C.J."/>
        </authorList>
    </citation>
    <scope>NUCLEOTIDE SEQUENCE</scope>
    <source>
        <strain evidence="3">Niue_2</strain>
        <tissue evidence="3">Leaf</tissue>
    </source>
</reference>
<dbReference type="Pfam" id="PF02519">
    <property type="entry name" value="Auxin_inducible"/>
    <property type="match status" value="1"/>
</dbReference>
<feature type="region of interest" description="Disordered" evidence="2">
    <location>
        <begin position="1"/>
        <end position="25"/>
    </location>
</feature>
<gene>
    <name evidence="3" type="ORF">Taro_037281</name>
</gene>
<comment type="similarity">
    <text evidence="1">Belongs to the ARG7 family.</text>
</comment>
<evidence type="ECO:0000256" key="1">
    <source>
        <dbReference type="ARBA" id="ARBA00006974"/>
    </source>
</evidence>
<protein>
    <submittedName>
        <fullName evidence="3">Uncharacterized protein</fullName>
    </submittedName>
</protein>